<reference evidence="21 22" key="1">
    <citation type="journal article" date="2007" name="Science">
        <title>Sea anemone genome reveals ancestral eumetazoan gene repertoire and genomic organization.</title>
        <authorList>
            <person name="Putnam N.H."/>
            <person name="Srivastava M."/>
            <person name="Hellsten U."/>
            <person name="Dirks B."/>
            <person name="Chapman J."/>
            <person name="Salamov A."/>
            <person name="Terry A."/>
            <person name="Shapiro H."/>
            <person name="Lindquist E."/>
            <person name="Kapitonov V.V."/>
            <person name="Jurka J."/>
            <person name="Genikhovich G."/>
            <person name="Grigoriev I.V."/>
            <person name="Lucas S.M."/>
            <person name="Steele R.E."/>
            <person name="Finnerty J.R."/>
            <person name="Technau U."/>
            <person name="Martindale M.Q."/>
            <person name="Rokhsar D.S."/>
        </authorList>
    </citation>
    <scope>NUCLEOTIDE SEQUENCE [LARGE SCALE GENOMIC DNA]</scope>
    <source>
        <strain evidence="22">CH2 X CH6</strain>
    </source>
</reference>
<evidence type="ECO:0000313" key="22">
    <source>
        <dbReference type="Proteomes" id="UP000001593"/>
    </source>
</evidence>
<evidence type="ECO:0000256" key="12">
    <source>
        <dbReference type="ARBA" id="ARBA00023136"/>
    </source>
</evidence>
<dbReference type="InterPro" id="IPR000253">
    <property type="entry name" value="FHA_dom"/>
</dbReference>
<dbReference type="eggNOG" id="KOG3872">
    <property type="taxonomic scope" value="Eukaryota"/>
</dbReference>
<evidence type="ECO:0000256" key="18">
    <source>
        <dbReference type="ARBA" id="ARBA00074026"/>
    </source>
</evidence>
<dbReference type="InParanoid" id="A7RNL7"/>
<keyword evidence="4" id="KW-1003">Cell membrane</keyword>
<sequence length="305" mass="34864">MAMAILTARPNSHIFEERKVLLTETAKVGRSVAKNRPAPNNCIFDCKVLSRNHAILWFQDGKFFLQDTKSSNGTYVNNVRLSKGSEESEPRELRSGDIVQFGVDVVENSKKVTHGCIIANVTLFLPDGQEAISYVDTFKTGISNSVGQIIIIDEGGLQVQELWQLSQYLQDALYREEMLETKLAALQRLIGNSQIILDENAQKFAQEDKLLSRLETLESQVEALTRNLSEEDIKRQLLNLQEDRHTYEMRAKESLKRILQEKLEAVQKLAEAERTCSNTEDECLHFKSLYERSQEEMRDLSNRHS</sequence>
<dbReference type="SMART" id="SM00240">
    <property type="entry name" value="FHA"/>
    <property type="match status" value="1"/>
</dbReference>
<feature type="non-terminal residue" evidence="21">
    <location>
        <position position="1"/>
    </location>
</feature>
<dbReference type="SUPFAM" id="SSF49879">
    <property type="entry name" value="SMAD/FHA domain"/>
    <property type="match status" value="1"/>
</dbReference>
<dbReference type="AlphaFoldDB" id="A7RNL7"/>
<evidence type="ECO:0000256" key="7">
    <source>
        <dbReference type="ARBA" id="ARBA00022692"/>
    </source>
</evidence>
<evidence type="ECO:0000313" key="21">
    <source>
        <dbReference type="EMBL" id="EDO46949.1"/>
    </source>
</evidence>
<keyword evidence="22" id="KW-1185">Reference proteome</keyword>
<evidence type="ECO:0000256" key="9">
    <source>
        <dbReference type="ARBA" id="ARBA00022989"/>
    </source>
</evidence>
<evidence type="ECO:0000259" key="20">
    <source>
        <dbReference type="PROSITE" id="PS50006"/>
    </source>
</evidence>
<evidence type="ECO:0000256" key="15">
    <source>
        <dbReference type="ARBA" id="ARBA00060409"/>
    </source>
</evidence>
<dbReference type="GO" id="GO:0031966">
    <property type="term" value="C:mitochondrial membrane"/>
    <property type="evidence" value="ECO:0007669"/>
    <property type="project" value="UniProtKB-SubCell"/>
</dbReference>
<dbReference type="EMBL" id="DS469523">
    <property type="protein sequence ID" value="EDO46949.1"/>
    <property type="molecule type" value="Genomic_DNA"/>
</dbReference>
<dbReference type="CDD" id="cd21911">
    <property type="entry name" value="CC1_SLMAP"/>
    <property type="match status" value="1"/>
</dbReference>
<feature type="domain" description="FHA" evidence="20">
    <location>
        <begin position="26"/>
        <end position="81"/>
    </location>
</feature>
<dbReference type="GO" id="GO:0005813">
    <property type="term" value="C:centrosome"/>
    <property type="evidence" value="ECO:0007669"/>
    <property type="project" value="UniProtKB-SubCell"/>
</dbReference>
<feature type="coiled-coil region" evidence="19">
    <location>
        <begin position="207"/>
        <end position="282"/>
    </location>
</feature>
<dbReference type="PhylomeDB" id="A7RNL7"/>
<evidence type="ECO:0000256" key="8">
    <source>
        <dbReference type="ARBA" id="ARBA00022824"/>
    </source>
</evidence>
<comment type="subcellular location">
    <subcellularLocation>
        <location evidence="15">Cell membrane</location>
        <location evidence="15">Sarcolemma</location>
        <topology evidence="15">Single-pass type IV membrane protein</topology>
    </subcellularLocation>
    <subcellularLocation>
        <location evidence="1">Cytoplasm</location>
        <location evidence="1">Cytoskeleton</location>
        <location evidence="1">Microtubule organizing center</location>
        <location evidence="1">Centrosome</location>
    </subcellularLocation>
    <subcellularLocation>
        <location evidence="3">Endoplasmic reticulum membrane</location>
        <topology evidence="3">Single-pass membrane protein</topology>
    </subcellularLocation>
    <subcellularLocation>
        <location evidence="2">Mitochondrion membrane</location>
        <topology evidence="2">Single-pass membrane protein</topology>
    </subcellularLocation>
</comment>
<dbReference type="Gene3D" id="2.60.200.20">
    <property type="match status" value="1"/>
</dbReference>
<dbReference type="PROSITE" id="PS50006">
    <property type="entry name" value="FHA_DOMAIN"/>
    <property type="match status" value="1"/>
</dbReference>
<comment type="similarity">
    <text evidence="16">Belongs to the SLMAP family.</text>
</comment>
<dbReference type="Pfam" id="PF00498">
    <property type="entry name" value="FHA"/>
    <property type="match status" value="1"/>
</dbReference>
<comment type="function">
    <text evidence="14">Associates with the striatin-interacting phosphatase and kinase (STRIPAK) core complex, forming the extended (SIKE1:SLMAP)STRIPAK complex. The (SIKE1:SLMAP)STRIPAK complex dephosphorylates STK3 leading to the inhibition of Hippo signaling and the control of cell growth. May play a role during myoblast fusion.</text>
</comment>
<comment type="subunit">
    <text evidence="17">Homodimer. Interacts with myosin. Interacts with SIKE1 and both associate with the STRIPAK core complex composed of PP2A catalytic and scaffolding subunits, the striatins (PP2A regulatory subunits), the striatin-associated proteins MOB4, STRIP1 and STRIP2, PDCD10 and members of the STE20 kinases, such as STK24 and STK26. Interacts (via FHA domain) with STK3 (when phosphorylated); the interaction associates STK3 with the STRIPAK complex.</text>
</comment>
<keyword evidence="9" id="KW-1133">Transmembrane helix</keyword>
<evidence type="ECO:0000256" key="19">
    <source>
        <dbReference type="SAM" id="Coils"/>
    </source>
</evidence>
<evidence type="ECO:0000256" key="4">
    <source>
        <dbReference type="ARBA" id="ARBA00022475"/>
    </source>
</evidence>
<keyword evidence="10 19" id="KW-0175">Coiled coil</keyword>
<keyword evidence="12" id="KW-0472">Membrane</keyword>
<dbReference type="CDD" id="cd22679">
    <property type="entry name" value="FHA_SLMAP"/>
    <property type="match status" value="1"/>
</dbReference>
<dbReference type="GO" id="GO:0005789">
    <property type="term" value="C:endoplasmic reticulum membrane"/>
    <property type="evidence" value="ECO:0007669"/>
    <property type="project" value="UniProtKB-SubCell"/>
</dbReference>
<evidence type="ECO:0000256" key="16">
    <source>
        <dbReference type="ARBA" id="ARBA00061687"/>
    </source>
</evidence>
<evidence type="ECO:0000256" key="10">
    <source>
        <dbReference type="ARBA" id="ARBA00023054"/>
    </source>
</evidence>
<evidence type="ECO:0000256" key="1">
    <source>
        <dbReference type="ARBA" id="ARBA00004300"/>
    </source>
</evidence>
<dbReference type="PANTHER" id="PTHR15715:SF37">
    <property type="entry name" value="LD47843P"/>
    <property type="match status" value="1"/>
</dbReference>
<protein>
    <recommendedName>
        <fullName evidence="18">Sarcolemmal membrane-associated protein</fullName>
    </recommendedName>
</protein>
<dbReference type="HOGENOM" id="CLU_041551_0_0_1"/>
<evidence type="ECO:0000256" key="13">
    <source>
        <dbReference type="ARBA" id="ARBA00023212"/>
    </source>
</evidence>
<gene>
    <name evidence="21" type="ORF">NEMVEDRAFT_v1g87786</name>
</gene>
<evidence type="ECO:0000256" key="2">
    <source>
        <dbReference type="ARBA" id="ARBA00004304"/>
    </source>
</evidence>
<keyword evidence="6" id="KW-0597">Phosphoprotein</keyword>
<keyword evidence="5" id="KW-0963">Cytoplasm</keyword>
<dbReference type="GO" id="GO:0042383">
    <property type="term" value="C:sarcolemma"/>
    <property type="evidence" value="ECO:0007669"/>
    <property type="project" value="UniProtKB-SubCell"/>
</dbReference>
<accession>A7RNL7</accession>
<evidence type="ECO:0000256" key="17">
    <source>
        <dbReference type="ARBA" id="ARBA00066015"/>
    </source>
</evidence>
<keyword evidence="11" id="KW-0496">Mitochondrion</keyword>
<keyword evidence="13" id="KW-0206">Cytoskeleton</keyword>
<dbReference type="PANTHER" id="PTHR15715">
    <property type="entry name" value="CENTROSOMAL PROTEIN OF 170 KDA"/>
    <property type="match status" value="1"/>
</dbReference>
<dbReference type="OMA" id="GCIIANV"/>
<dbReference type="Proteomes" id="UP000001593">
    <property type="component" value="Unassembled WGS sequence"/>
</dbReference>
<evidence type="ECO:0000256" key="5">
    <source>
        <dbReference type="ARBA" id="ARBA00022490"/>
    </source>
</evidence>
<keyword evidence="8" id="KW-0256">Endoplasmic reticulum</keyword>
<dbReference type="STRING" id="45351.A7RNL7"/>
<evidence type="ECO:0000256" key="6">
    <source>
        <dbReference type="ARBA" id="ARBA00022553"/>
    </source>
</evidence>
<keyword evidence="7" id="KW-0812">Transmembrane</keyword>
<evidence type="ECO:0000256" key="14">
    <source>
        <dbReference type="ARBA" id="ARBA00057671"/>
    </source>
</evidence>
<dbReference type="FunFam" id="2.60.200.20:FF:000003">
    <property type="entry name" value="sarcolemmal membrane-associated protein isoform X2"/>
    <property type="match status" value="1"/>
</dbReference>
<proteinExistence type="inferred from homology"/>
<dbReference type="InterPro" id="IPR008984">
    <property type="entry name" value="SMAD_FHA_dom_sf"/>
</dbReference>
<evidence type="ECO:0000256" key="3">
    <source>
        <dbReference type="ARBA" id="ARBA00004389"/>
    </source>
</evidence>
<organism evidence="21 22">
    <name type="scientific">Nematostella vectensis</name>
    <name type="common">Starlet sea anemone</name>
    <dbReference type="NCBI Taxonomy" id="45351"/>
    <lineage>
        <taxon>Eukaryota</taxon>
        <taxon>Metazoa</taxon>
        <taxon>Cnidaria</taxon>
        <taxon>Anthozoa</taxon>
        <taxon>Hexacorallia</taxon>
        <taxon>Actiniaria</taxon>
        <taxon>Edwardsiidae</taxon>
        <taxon>Nematostella</taxon>
    </lineage>
</organism>
<dbReference type="InterPro" id="IPR051176">
    <property type="entry name" value="Cent_Immune-Sig_Mod"/>
</dbReference>
<name>A7RNL7_NEMVE</name>
<evidence type="ECO:0000256" key="11">
    <source>
        <dbReference type="ARBA" id="ARBA00023128"/>
    </source>
</evidence>